<evidence type="ECO:0000256" key="2">
    <source>
        <dbReference type="SAM" id="Phobius"/>
    </source>
</evidence>
<feature type="region of interest" description="Disordered" evidence="1">
    <location>
        <begin position="714"/>
        <end position="742"/>
    </location>
</feature>
<keyword evidence="4" id="KW-1185">Reference proteome</keyword>
<evidence type="ECO:0000313" key="4">
    <source>
        <dbReference type="Proteomes" id="UP000007431"/>
    </source>
</evidence>
<dbReference type="Proteomes" id="UP000007431">
    <property type="component" value="Unassembled WGS sequence"/>
</dbReference>
<feature type="transmembrane region" description="Helical" evidence="2">
    <location>
        <begin position="67"/>
        <end position="92"/>
    </location>
</feature>
<evidence type="ECO:0000256" key="1">
    <source>
        <dbReference type="SAM" id="MobiDB-lite"/>
    </source>
</evidence>
<feature type="compositionally biased region" description="Acidic residues" evidence="1">
    <location>
        <begin position="717"/>
        <end position="726"/>
    </location>
</feature>
<feature type="non-terminal residue" evidence="3">
    <location>
        <position position="1100"/>
    </location>
</feature>
<accession>D8Q749</accession>
<dbReference type="InParanoid" id="D8Q749"/>
<dbReference type="VEuPathDB" id="FungiDB:SCHCODRAFT_02668958"/>
<feature type="compositionally biased region" description="Basic and acidic residues" evidence="1">
    <location>
        <begin position="1026"/>
        <end position="1039"/>
    </location>
</feature>
<dbReference type="PANTHER" id="PTHR31912">
    <property type="entry name" value="IP13529P"/>
    <property type="match status" value="1"/>
</dbReference>
<gene>
    <name evidence="3" type="ORF">SCHCODRAFT_109631</name>
</gene>
<dbReference type="PANTHER" id="PTHR31912:SF34">
    <property type="entry name" value="NOTOCHORD-RELATED PROTEIN"/>
    <property type="match status" value="1"/>
</dbReference>
<keyword evidence="2" id="KW-0472">Membrane</keyword>
<feature type="compositionally biased region" description="Low complexity" evidence="1">
    <location>
        <begin position="1008"/>
        <end position="1023"/>
    </location>
</feature>
<sequence>MPTTHFIQRVLTCCWARLQQWRARKRAARCKAADNAAALELSVCAALIAMFVGVHVLCFWEPLQHHLYRILAVIMTPMVFFPGIVLLAAILVSCAADLRTGEDGCDLAPIPPSRYPNGPFITVKGAGIDCCYSVRDLLCALRKQHHIASLQKIRQSVIFPPFARVPMDLNQNLVEAGVRNLLVVYVQHSVLGGSSRAEDQDTLLDEPFQCPSKRRRHREAARDEEVTPDKGGQRVRSHTRASYESSMAHQAATRKHASERPGLTESVAGLSSAADQEPESVLGGILDAMALDPRPSLPVVEENDVEFVEHDRCQKWWPDSPIRKVLTWESCAFCAYLALKNGLDWNAPGLRDFKFGPIDHNTTLSDKVYEGLLHSFGEDSSDSEVELDALLGERDLHKGGNEGEGKADYAMYEEAGNDNPWFPWPSRLEMANPHVRRHLRFLPEDSGPKIFEAWQADRWLHELDPKLATPMIRIRQQDYYTFEPLLLASDHLRVSPSGRAYMPVRWFMRGKKTLAQAWQLLPSTSASGERSWVVDELVQGHTTHAILDPHNIFGICCEGTSVSPWDTSLSVPKHGNAWRAKSRGHCTVSMPLWLYCDDTLGNVSKRWNKHNSFLFTAAGLPRREVHKESSIHFLSTSNIAPPLEMLDGIVDQLESIQETGIWAWDCVKKELVLVIVSILAMLGDNPMQSEFACHVGFMGRLFCRVCWATRDGASESLADDDDDEDDKLPRGYSSNDSAASFQKERRTFKNESFQKMVQRLHNFVKRARPRVCDETLDTLCSQFDTALRVGGKTEFKRKRTATGVKYTFMEYLLGPVFSASTRRGGTKASKQRQVDAIKATLPSLVYSPIWRIRDFDPHSNTPVKILHIILLGFVKYFWRDTLSRLKKDKLEILCTCLNSFNISGLGVDPLSGKRLVTYGRSLTGADFRSIAQVCGGPGRVDVKGFRGDKGPSPSGPTKHQLIRFSPPSTPLRDSTLAASDSDSVRAVASDTGHAASTFPTVPGSNLMGNSSRAGGSGEGAAADLGDDGRRSRGDGEKEQRDMRRAILNTAYHLLHNVDDPSHPRIEFCTARGRLDWLINHRNLSPEDVLDRGVPAGRKYP</sequence>
<dbReference type="AlphaFoldDB" id="D8Q749"/>
<feature type="region of interest" description="Disordered" evidence="1">
    <location>
        <begin position="202"/>
        <end position="275"/>
    </location>
</feature>
<evidence type="ECO:0000313" key="3">
    <source>
        <dbReference type="EMBL" id="EFI96352.1"/>
    </source>
</evidence>
<dbReference type="EMBL" id="GL377307">
    <property type="protein sequence ID" value="EFI96352.1"/>
    <property type="molecule type" value="Genomic_DNA"/>
</dbReference>
<feature type="compositionally biased region" description="Basic and acidic residues" evidence="1">
    <location>
        <begin position="220"/>
        <end position="232"/>
    </location>
</feature>
<feature type="compositionally biased region" description="Low complexity" evidence="1">
    <location>
        <begin position="977"/>
        <end position="990"/>
    </location>
</feature>
<protein>
    <submittedName>
        <fullName evidence="3">Uncharacterized protein</fullName>
    </submittedName>
</protein>
<dbReference type="eggNOG" id="ENOG502SBYH">
    <property type="taxonomic scope" value="Eukaryota"/>
</dbReference>
<reference evidence="3 4" key="1">
    <citation type="journal article" date="2010" name="Nat. Biotechnol.">
        <title>Genome sequence of the model mushroom Schizophyllum commune.</title>
        <authorList>
            <person name="Ohm R.A."/>
            <person name="de Jong J.F."/>
            <person name="Lugones L.G."/>
            <person name="Aerts A."/>
            <person name="Kothe E."/>
            <person name="Stajich J.E."/>
            <person name="de Vries R.P."/>
            <person name="Record E."/>
            <person name="Levasseur A."/>
            <person name="Baker S.E."/>
            <person name="Bartholomew K.A."/>
            <person name="Coutinho P.M."/>
            <person name="Erdmann S."/>
            <person name="Fowler T.J."/>
            <person name="Gathman A.C."/>
            <person name="Lombard V."/>
            <person name="Henrissat B."/>
            <person name="Knabe N."/>
            <person name="Kuees U."/>
            <person name="Lilly W.W."/>
            <person name="Lindquist E."/>
            <person name="Lucas S."/>
            <person name="Magnuson J.K."/>
            <person name="Piumi F."/>
            <person name="Raudaskoski M."/>
            <person name="Salamov A."/>
            <person name="Schmutz J."/>
            <person name="Schwarze F.W.M.R."/>
            <person name="vanKuyk P.A."/>
            <person name="Horton J.S."/>
            <person name="Grigoriev I.V."/>
            <person name="Woesten H.A.B."/>
        </authorList>
    </citation>
    <scope>NUCLEOTIDE SEQUENCE [LARGE SCALE GENOMIC DNA]</scope>
    <source>
        <strain evidence="4">H4-8 / FGSC 9210</strain>
    </source>
</reference>
<name>D8Q749_SCHCM</name>
<dbReference type="HOGENOM" id="CLU_283306_0_0_1"/>
<organism evidence="4">
    <name type="scientific">Schizophyllum commune (strain H4-8 / FGSC 9210)</name>
    <name type="common">Split gill fungus</name>
    <dbReference type="NCBI Taxonomy" id="578458"/>
    <lineage>
        <taxon>Eukaryota</taxon>
        <taxon>Fungi</taxon>
        <taxon>Dikarya</taxon>
        <taxon>Basidiomycota</taxon>
        <taxon>Agaricomycotina</taxon>
        <taxon>Agaricomycetes</taxon>
        <taxon>Agaricomycetidae</taxon>
        <taxon>Agaricales</taxon>
        <taxon>Schizophyllaceae</taxon>
        <taxon>Schizophyllum</taxon>
    </lineage>
</organism>
<keyword evidence="2" id="KW-1133">Transmembrane helix</keyword>
<feature type="compositionally biased region" description="Polar residues" evidence="1">
    <location>
        <begin position="997"/>
        <end position="1007"/>
    </location>
</feature>
<feature type="region of interest" description="Disordered" evidence="1">
    <location>
        <begin position="941"/>
        <end position="1039"/>
    </location>
</feature>
<keyword evidence="2" id="KW-0812">Transmembrane</keyword>
<proteinExistence type="predicted"/>
<feature type="transmembrane region" description="Helical" evidence="2">
    <location>
        <begin position="36"/>
        <end position="60"/>
    </location>
</feature>